<comment type="subcellular location">
    <subcellularLocation>
        <location evidence="1">Membrane</location>
    </subcellularLocation>
</comment>
<dbReference type="Pfam" id="PF00905">
    <property type="entry name" value="Transpeptidase"/>
    <property type="match status" value="1"/>
</dbReference>
<evidence type="ECO:0000313" key="7">
    <source>
        <dbReference type="Proteomes" id="UP000176787"/>
    </source>
</evidence>
<evidence type="ECO:0000256" key="1">
    <source>
        <dbReference type="ARBA" id="ARBA00004370"/>
    </source>
</evidence>
<dbReference type="EMBL" id="MHMS01000002">
    <property type="protein sequence ID" value="OGZ32742.1"/>
    <property type="molecule type" value="Genomic_DNA"/>
</dbReference>
<comment type="caution">
    <text evidence="6">The sequence shown here is derived from an EMBL/GenBank/DDBJ whole genome shotgun (WGS) entry which is preliminary data.</text>
</comment>
<dbReference type="STRING" id="1801726.A3H02_02055"/>
<dbReference type="InterPro" id="IPR005311">
    <property type="entry name" value="PBP_dimer"/>
</dbReference>
<keyword evidence="2 3" id="KW-0472">Membrane</keyword>
<sequence length="608" mass="67693">MAYKDKDGEINPDEIFLDSKNIPGFDTGRLEGRLPLFIKPGISYAVFFAFFAIISIIFAKQFYLQIIKGEELKNLAEKNSLKKRAVAAERGIIYDRFSKKLAWNTPSFRIVLNAEKIGDDEKIQNYLLANFGLKKEEMSAENKTILGEFTDWGEIEKILREFKDFEGAIEIENSASRQYSDIKGLSHIVGYIGYSDKSDAKSGMDGAEKIFEDKLKGESGIKLMETNAQGKIISENMISKPKKGENIQLTIDAELQNALHKSIENTALISNFKGGAGIIIDVENGEIAAITSYPEYDLGVLNAGRPAGEIKKFLNDPNHPFFFRPSEGLYSPGSTFKPLIALGALNEKIIDSQKKILSTGSISLPNPYNPKAKNIFYDWKAHGWVDMNDALAYSSNVYFYEIGGGFENQPGLGINRIKKYAEIFELTKKTGFEFNEAEGLMPDPEWKKNNDKNDPVWRIGDTYNASIGQGAVKVTPLQMAKFISIIASEGESIAPHIIKKQIAPKKIEFNKEYFKIVKKGLESAVNYGTASALSGLPIKVAGKTGTAELGPANLIDSWFIGYFPAEKPKFAIVIVLEKRQSNNLTGAVYAAKQTLEWFLENRTAEYNL</sequence>
<evidence type="ECO:0000259" key="4">
    <source>
        <dbReference type="Pfam" id="PF00905"/>
    </source>
</evidence>
<dbReference type="GO" id="GO:0071555">
    <property type="term" value="P:cell wall organization"/>
    <property type="evidence" value="ECO:0007669"/>
    <property type="project" value="TreeGrafter"/>
</dbReference>
<dbReference type="InterPro" id="IPR012338">
    <property type="entry name" value="Beta-lactam/transpept-like"/>
</dbReference>
<dbReference type="Pfam" id="PF03717">
    <property type="entry name" value="PBP_dimer"/>
    <property type="match status" value="1"/>
</dbReference>
<feature type="domain" description="Penicillin-binding protein dimerisation" evidence="5">
    <location>
        <begin position="87"/>
        <end position="235"/>
    </location>
</feature>
<keyword evidence="3" id="KW-1133">Transmembrane helix</keyword>
<accession>A0A1G2F4N9</accession>
<dbReference type="Gene3D" id="3.40.710.10">
    <property type="entry name" value="DD-peptidase/beta-lactamase superfamily"/>
    <property type="match status" value="1"/>
</dbReference>
<protein>
    <recommendedName>
        <fullName evidence="8">Penicillin-binding protein 2</fullName>
    </recommendedName>
</protein>
<evidence type="ECO:0008006" key="8">
    <source>
        <dbReference type="Google" id="ProtNLM"/>
    </source>
</evidence>
<feature type="transmembrane region" description="Helical" evidence="3">
    <location>
        <begin position="41"/>
        <end position="59"/>
    </location>
</feature>
<proteinExistence type="predicted"/>
<dbReference type="Proteomes" id="UP000176787">
    <property type="component" value="Unassembled WGS sequence"/>
</dbReference>
<name>A0A1G2F4N9_9BACT</name>
<dbReference type="InterPro" id="IPR001460">
    <property type="entry name" value="PCN-bd_Tpept"/>
</dbReference>
<dbReference type="SUPFAM" id="SSF56519">
    <property type="entry name" value="Penicillin binding protein dimerisation domain"/>
    <property type="match status" value="1"/>
</dbReference>
<dbReference type="InterPro" id="IPR036138">
    <property type="entry name" value="PBP_dimer_sf"/>
</dbReference>
<dbReference type="Gene3D" id="3.90.1310.10">
    <property type="entry name" value="Penicillin-binding protein 2a (Domain 2)"/>
    <property type="match status" value="1"/>
</dbReference>
<evidence type="ECO:0000259" key="5">
    <source>
        <dbReference type="Pfam" id="PF03717"/>
    </source>
</evidence>
<dbReference type="InterPro" id="IPR050515">
    <property type="entry name" value="Beta-lactam/transpept"/>
</dbReference>
<keyword evidence="3" id="KW-0812">Transmembrane</keyword>
<evidence type="ECO:0000313" key="6">
    <source>
        <dbReference type="EMBL" id="OGZ32742.1"/>
    </source>
</evidence>
<dbReference type="GO" id="GO:0005886">
    <property type="term" value="C:plasma membrane"/>
    <property type="evidence" value="ECO:0007669"/>
    <property type="project" value="TreeGrafter"/>
</dbReference>
<organism evidence="6 7">
    <name type="scientific">Candidatus Niyogibacteria bacterium RIFCSPLOWO2_12_FULL_41_13</name>
    <dbReference type="NCBI Taxonomy" id="1801726"/>
    <lineage>
        <taxon>Bacteria</taxon>
        <taxon>Candidatus Niyogiibacteriota</taxon>
    </lineage>
</organism>
<dbReference type="AlphaFoldDB" id="A0A1G2F4N9"/>
<dbReference type="GO" id="GO:0008658">
    <property type="term" value="F:penicillin binding"/>
    <property type="evidence" value="ECO:0007669"/>
    <property type="project" value="InterPro"/>
</dbReference>
<evidence type="ECO:0000256" key="2">
    <source>
        <dbReference type="ARBA" id="ARBA00023136"/>
    </source>
</evidence>
<dbReference type="PANTHER" id="PTHR30627">
    <property type="entry name" value="PEPTIDOGLYCAN D,D-TRANSPEPTIDASE"/>
    <property type="match status" value="1"/>
</dbReference>
<gene>
    <name evidence="6" type="ORF">A3H02_02055</name>
</gene>
<evidence type="ECO:0000256" key="3">
    <source>
        <dbReference type="SAM" id="Phobius"/>
    </source>
</evidence>
<reference evidence="6 7" key="1">
    <citation type="journal article" date="2016" name="Nat. Commun.">
        <title>Thousands of microbial genomes shed light on interconnected biogeochemical processes in an aquifer system.</title>
        <authorList>
            <person name="Anantharaman K."/>
            <person name="Brown C.T."/>
            <person name="Hug L.A."/>
            <person name="Sharon I."/>
            <person name="Castelle C.J."/>
            <person name="Probst A.J."/>
            <person name="Thomas B.C."/>
            <person name="Singh A."/>
            <person name="Wilkins M.J."/>
            <person name="Karaoz U."/>
            <person name="Brodie E.L."/>
            <person name="Williams K.H."/>
            <person name="Hubbard S.S."/>
            <person name="Banfield J.F."/>
        </authorList>
    </citation>
    <scope>NUCLEOTIDE SEQUENCE [LARGE SCALE GENOMIC DNA]</scope>
</reference>
<dbReference type="SUPFAM" id="SSF56601">
    <property type="entry name" value="beta-lactamase/transpeptidase-like"/>
    <property type="match status" value="1"/>
</dbReference>
<feature type="domain" description="Penicillin-binding protein transpeptidase" evidence="4">
    <location>
        <begin position="276"/>
        <end position="586"/>
    </location>
</feature>